<keyword evidence="1" id="KW-1133">Transmembrane helix</keyword>
<evidence type="ECO:0000256" key="1">
    <source>
        <dbReference type="SAM" id="Phobius"/>
    </source>
</evidence>
<protein>
    <submittedName>
        <fullName evidence="2">Uncharacterized protein</fullName>
    </submittedName>
</protein>
<reference evidence="3" key="1">
    <citation type="submission" date="2016-01" db="EMBL/GenBank/DDBJ databases">
        <title>Whole genome sequencing of Bhargavaea cecembensis T14.</title>
        <authorList>
            <person name="Hong K.W."/>
        </authorList>
    </citation>
    <scope>NUCLEOTIDE SEQUENCE [LARGE SCALE GENOMIC DNA]</scope>
    <source>
        <strain evidence="3">M19</strain>
    </source>
</reference>
<name>A0A165L722_9BACI</name>
<evidence type="ECO:0000313" key="2">
    <source>
        <dbReference type="EMBL" id="KZE51195.1"/>
    </source>
</evidence>
<comment type="caution">
    <text evidence="2">The sequence shown here is derived from an EMBL/GenBank/DDBJ whole genome shotgun (WGS) entry which is preliminary data.</text>
</comment>
<keyword evidence="1" id="KW-0472">Membrane</keyword>
<keyword evidence="1" id="KW-0812">Transmembrane</keyword>
<dbReference type="AlphaFoldDB" id="A0A165L722"/>
<proteinExistence type="predicted"/>
<evidence type="ECO:0000313" key="3">
    <source>
        <dbReference type="Proteomes" id="UP000076510"/>
    </source>
</evidence>
<dbReference type="OrthoDB" id="2885479at2"/>
<feature type="transmembrane region" description="Helical" evidence="1">
    <location>
        <begin position="49"/>
        <end position="77"/>
    </location>
</feature>
<sequence length="82" mass="8911">MKKLATGLVLILSSAILYGSTLITAAIYSTVLSKEGFGWDQRYGVFGTAFRRIGTVPLVLSILMAVVGIELTGYSFYQKKQS</sequence>
<organism evidence="2 3">
    <name type="scientific">Rossellomorea marisflavi</name>
    <dbReference type="NCBI Taxonomy" id="189381"/>
    <lineage>
        <taxon>Bacteria</taxon>
        <taxon>Bacillati</taxon>
        <taxon>Bacillota</taxon>
        <taxon>Bacilli</taxon>
        <taxon>Bacillales</taxon>
        <taxon>Bacillaceae</taxon>
        <taxon>Rossellomorea</taxon>
    </lineage>
</organism>
<dbReference type="RefSeq" id="WP_063190866.1">
    <property type="nucleotide sequence ID" value="NZ_JBLGCT010000001.1"/>
</dbReference>
<accession>A0A165L722</accession>
<dbReference type="EMBL" id="LQQY01000009">
    <property type="protein sequence ID" value="KZE51195.1"/>
    <property type="molecule type" value="Genomic_DNA"/>
</dbReference>
<gene>
    <name evidence="2" type="ORF">AV649_16120</name>
</gene>
<dbReference type="Proteomes" id="UP000076510">
    <property type="component" value="Unassembled WGS sequence"/>
</dbReference>